<dbReference type="InterPro" id="IPR003718">
    <property type="entry name" value="OsmC/Ohr_fam"/>
</dbReference>
<accession>A0A840XQP2</accession>
<comment type="caution">
    <text evidence="1">The sequence shown here is derived from an EMBL/GenBank/DDBJ whole genome shotgun (WGS) entry which is preliminary data.</text>
</comment>
<dbReference type="Pfam" id="PF02566">
    <property type="entry name" value="OsmC"/>
    <property type="match status" value="1"/>
</dbReference>
<dbReference type="SUPFAM" id="SSF82784">
    <property type="entry name" value="OsmC-like"/>
    <property type="match status" value="1"/>
</dbReference>
<keyword evidence="2" id="KW-1185">Reference proteome</keyword>
<gene>
    <name evidence="1" type="ORF">BJ959_002364</name>
</gene>
<evidence type="ECO:0000313" key="1">
    <source>
        <dbReference type="EMBL" id="MBB5618868.1"/>
    </source>
</evidence>
<dbReference type="Gene3D" id="3.30.300.20">
    <property type="match status" value="1"/>
</dbReference>
<dbReference type="InterPro" id="IPR052707">
    <property type="entry name" value="OsmC_Ohr_Peroxiredoxin"/>
</dbReference>
<protein>
    <submittedName>
        <fullName evidence="1">Organic hydroperoxide reductase OsmC/OhrA</fullName>
    </submittedName>
</protein>
<organism evidence="1 2">
    <name type="scientific">Microcella frigidaquae</name>
    <dbReference type="NCBI Taxonomy" id="424758"/>
    <lineage>
        <taxon>Bacteria</taxon>
        <taxon>Bacillati</taxon>
        <taxon>Actinomycetota</taxon>
        <taxon>Actinomycetes</taxon>
        <taxon>Micrococcales</taxon>
        <taxon>Microbacteriaceae</taxon>
        <taxon>Microcella</taxon>
    </lineage>
</organism>
<name>A0A840XQP2_9MICO</name>
<dbReference type="PANTHER" id="PTHR42830:SF2">
    <property type="entry name" value="OSMC_OHR FAMILY PROTEIN"/>
    <property type="match status" value="1"/>
</dbReference>
<reference evidence="1 2" key="1">
    <citation type="submission" date="2020-08" db="EMBL/GenBank/DDBJ databases">
        <title>Sequencing the genomes of 1000 actinobacteria strains.</title>
        <authorList>
            <person name="Klenk H.-P."/>
        </authorList>
    </citation>
    <scope>NUCLEOTIDE SEQUENCE [LARGE SCALE GENOMIC DNA]</scope>
    <source>
        <strain evidence="1 2">DSM 23889</strain>
    </source>
</reference>
<dbReference type="OrthoDB" id="9795405at2"/>
<dbReference type="RefSeq" id="WP_153982429.1">
    <property type="nucleotide sequence ID" value="NZ_BAAANZ010000008.1"/>
</dbReference>
<dbReference type="Proteomes" id="UP000552883">
    <property type="component" value="Unassembled WGS sequence"/>
</dbReference>
<dbReference type="AlphaFoldDB" id="A0A840XQP2"/>
<proteinExistence type="predicted"/>
<sequence length="162" mass="17705">MPHDQHGYAVEVQWTGNRGEGTATYRSYGRDHRITAEGKQHEIAGSSDRVFRGDRDRWNPEELVIAALAQCHMLSYLHVAAVNGIVVVDYRDSASGTLQQEGDGGRLIEATLRPVVTLAAHHTDEDAGRAAALHHRAGELCFIANSVSFPVGHEPTTLIADR</sequence>
<dbReference type="InterPro" id="IPR036102">
    <property type="entry name" value="OsmC/Ohrsf"/>
</dbReference>
<dbReference type="EMBL" id="JACHBS010000001">
    <property type="protein sequence ID" value="MBB5618868.1"/>
    <property type="molecule type" value="Genomic_DNA"/>
</dbReference>
<dbReference type="InterPro" id="IPR015946">
    <property type="entry name" value="KH_dom-like_a/b"/>
</dbReference>
<dbReference type="PANTHER" id="PTHR42830">
    <property type="entry name" value="OSMOTICALLY INDUCIBLE FAMILY PROTEIN"/>
    <property type="match status" value="1"/>
</dbReference>
<evidence type="ECO:0000313" key="2">
    <source>
        <dbReference type="Proteomes" id="UP000552883"/>
    </source>
</evidence>